<name>A0A6G0TTA3_APHGL</name>
<gene>
    <name evidence="1" type="ORF">AGLY_006119</name>
</gene>
<dbReference type="Proteomes" id="UP000475862">
    <property type="component" value="Unassembled WGS sequence"/>
</dbReference>
<reference evidence="1 2" key="1">
    <citation type="submission" date="2019-08" db="EMBL/GenBank/DDBJ databases">
        <title>The genome of the soybean aphid Biotype 1, its phylome, world population structure and adaptation to the North American continent.</title>
        <authorList>
            <person name="Giordano R."/>
            <person name="Donthu R.K."/>
            <person name="Hernandez A.G."/>
            <person name="Wright C.L."/>
            <person name="Zimin A.V."/>
        </authorList>
    </citation>
    <scope>NUCLEOTIDE SEQUENCE [LARGE SCALE GENOMIC DNA]</scope>
    <source>
        <tissue evidence="1">Whole aphids</tissue>
    </source>
</reference>
<keyword evidence="2" id="KW-1185">Reference proteome</keyword>
<protein>
    <submittedName>
        <fullName evidence="1">Uncharacterized protein</fullName>
    </submittedName>
</protein>
<sequence>MGSARLVYDRVETVVVIGGVRDFTCGAVRFDQAVFTLDNITVPLFPLVLDIAGVVVLHAVVERVLGWRLQYRSNAIVEAISSLGHNNIAVGVRGIFPIQCTEDRYHYYYNHLHHSRSNRRVSRSSWGSRLGRCWQTSKPDMQRSRRMVHLHNRDEGNQQVRRRGGNRSQRVQRRGLVRNNNIVITYTLNDQLYGIAANIDEINALFKNEIARCCFHPQRHTCSVGRAIRSHRASRYKPLYTSRCRSIRTCCIPTAAAYYVLL</sequence>
<evidence type="ECO:0000313" key="1">
    <source>
        <dbReference type="EMBL" id="KAE9538147.1"/>
    </source>
</evidence>
<accession>A0A6G0TTA3</accession>
<comment type="caution">
    <text evidence="1">The sequence shown here is derived from an EMBL/GenBank/DDBJ whole genome shotgun (WGS) entry which is preliminary data.</text>
</comment>
<evidence type="ECO:0000313" key="2">
    <source>
        <dbReference type="Proteomes" id="UP000475862"/>
    </source>
</evidence>
<dbReference type="AlphaFoldDB" id="A0A6G0TTA3"/>
<proteinExistence type="predicted"/>
<dbReference type="EMBL" id="VYZN01000017">
    <property type="protein sequence ID" value="KAE9538147.1"/>
    <property type="molecule type" value="Genomic_DNA"/>
</dbReference>
<organism evidence="1 2">
    <name type="scientific">Aphis glycines</name>
    <name type="common">Soybean aphid</name>
    <dbReference type="NCBI Taxonomy" id="307491"/>
    <lineage>
        <taxon>Eukaryota</taxon>
        <taxon>Metazoa</taxon>
        <taxon>Ecdysozoa</taxon>
        <taxon>Arthropoda</taxon>
        <taxon>Hexapoda</taxon>
        <taxon>Insecta</taxon>
        <taxon>Pterygota</taxon>
        <taxon>Neoptera</taxon>
        <taxon>Paraneoptera</taxon>
        <taxon>Hemiptera</taxon>
        <taxon>Sternorrhyncha</taxon>
        <taxon>Aphidomorpha</taxon>
        <taxon>Aphidoidea</taxon>
        <taxon>Aphididae</taxon>
        <taxon>Aphidini</taxon>
        <taxon>Aphis</taxon>
        <taxon>Aphis</taxon>
    </lineage>
</organism>